<accession>A0A2P5B6N4</accession>
<feature type="compositionally biased region" description="Basic and acidic residues" evidence="1">
    <location>
        <begin position="47"/>
        <end position="58"/>
    </location>
</feature>
<gene>
    <name evidence="2" type="ORF">PanWU01x14_266890</name>
</gene>
<dbReference type="AlphaFoldDB" id="A0A2P5B6N4"/>
<organism evidence="2 3">
    <name type="scientific">Parasponia andersonii</name>
    <name type="common">Sponia andersonii</name>
    <dbReference type="NCBI Taxonomy" id="3476"/>
    <lineage>
        <taxon>Eukaryota</taxon>
        <taxon>Viridiplantae</taxon>
        <taxon>Streptophyta</taxon>
        <taxon>Embryophyta</taxon>
        <taxon>Tracheophyta</taxon>
        <taxon>Spermatophyta</taxon>
        <taxon>Magnoliopsida</taxon>
        <taxon>eudicotyledons</taxon>
        <taxon>Gunneridae</taxon>
        <taxon>Pentapetalae</taxon>
        <taxon>rosids</taxon>
        <taxon>fabids</taxon>
        <taxon>Rosales</taxon>
        <taxon>Cannabaceae</taxon>
        <taxon>Parasponia</taxon>
    </lineage>
</organism>
<protein>
    <submittedName>
        <fullName evidence="2">Uncharacterized protein</fullName>
    </submittedName>
</protein>
<evidence type="ECO:0000313" key="3">
    <source>
        <dbReference type="Proteomes" id="UP000237105"/>
    </source>
</evidence>
<name>A0A2P5B6N4_PARAD</name>
<sequence length="58" mass="6675">MVKIKRGRVSNNKYSYLFEDGVAEGSSNRRRAANSSMDRCGSNHYLPRMDQRAKKTHV</sequence>
<evidence type="ECO:0000256" key="1">
    <source>
        <dbReference type="SAM" id="MobiDB-lite"/>
    </source>
</evidence>
<dbReference type="EMBL" id="JXTB01000350">
    <property type="protein sequence ID" value="PON44454.1"/>
    <property type="molecule type" value="Genomic_DNA"/>
</dbReference>
<reference evidence="3" key="1">
    <citation type="submission" date="2016-06" db="EMBL/GenBank/DDBJ databases">
        <title>Parallel loss of symbiosis genes in relatives of nitrogen-fixing non-legume Parasponia.</title>
        <authorList>
            <person name="Van Velzen R."/>
            <person name="Holmer R."/>
            <person name="Bu F."/>
            <person name="Rutten L."/>
            <person name="Van Zeijl A."/>
            <person name="Liu W."/>
            <person name="Santuari L."/>
            <person name="Cao Q."/>
            <person name="Sharma T."/>
            <person name="Shen D."/>
            <person name="Roswanjaya Y."/>
            <person name="Wardhani T."/>
            <person name="Kalhor M.S."/>
            <person name="Jansen J."/>
            <person name="Van den Hoogen J."/>
            <person name="Gungor B."/>
            <person name="Hartog M."/>
            <person name="Hontelez J."/>
            <person name="Verver J."/>
            <person name="Yang W.-C."/>
            <person name="Schijlen E."/>
            <person name="Repin R."/>
            <person name="Schilthuizen M."/>
            <person name="Schranz E."/>
            <person name="Heidstra R."/>
            <person name="Miyata K."/>
            <person name="Fedorova E."/>
            <person name="Kohlen W."/>
            <person name="Bisseling T."/>
            <person name="Smit S."/>
            <person name="Geurts R."/>
        </authorList>
    </citation>
    <scope>NUCLEOTIDE SEQUENCE [LARGE SCALE GENOMIC DNA]</scope>
    <source>
        <strain evidence="3">cv. WU1-14</strain>
    </source>
</reference>
<keyword evidence="3" id="KW-1185">Reference proteome</keyword>
<dbReference type="Proteomes" id="UP000237105">
    <property type="component" value="Unassembled WGS sequence"/>
</dbReference>
<comment type="caution">
    <text evidence="2">The sequence shown here is derived from an EMBL/GenBank/DDBJ whole genome shotgun (WGS) entry which is preliminary data.</text>
</comment>
<evidence type="ECO:0000313" key="2">
    <source>
        <dbReference type="EMBL" id="PON44454.1"/>
    </source>
</evidence>
<feature type="region of interest" description="Disordered" evidence="1">
    <location>
        <begin position="26"/>
        <end position="58"/>
    </location>
</feature>
<proteinExistence type="predicted"/>